<dbReference type="SUPFAM" id="SSF50685">
    <property type="entry name" value="Barwin-like endoglucanases"/>
    <property type="match status" value="1"/>
</dbReference>
<evidence type="ECO:0000313" key="10">
    <source>
        <dbReference type="EMBL" id="ONK71356.1"/>
    </source>
</evidence>
<dbReference type="Gramene" id="ONK71356">
    <property type="protein sequence ID" value="ONK71356"/>
    <property type="gene ID" value="A4U43_C04F7660"/>
</dbReference>
<dbReference type="InterPro" id="IPR007117">
    <property type="entry name" value="Expansin_CBD"/>
</dbReference>
<dbReference type="EMBL" id="CM007384">
    <property type="protein sequence ID" value="ONK71356.1"/>
    <property type="molecule type" value="Genomic_DNA"/>
</dbReference>
<dbReference type="Pfam" id="PF03478">
    <property type="entry name" value="Beta-prop_KIB1-4"/>
    <property type="match status" value="1"/>
</dbReference>
<dbReference type="Gene3D" id="2.40.40.10">
    <property type="entry name" value="RlpA-like domain"/>
    <property type="match status" value="1"/>
</dbReference>
<sequence>MINLCSIGIGATAKLPFEVLSCKLWMMRGNSRAKKKETKEAAALGFGGSRKDQEKWQCARGCGACCKLDKGPAFPTPEEIFEDDPVHLQLYKSLIGPDGWCIHYEHATRTCSIYSGCAANAIYYAYKYWQRQTEDRQLFNEVGIFHFQDRRIHSHLTDREVYYIKLPELDNKIIWGASHGLLVTVDIVRPKWFYNYGICRTLPNLLSTGRQDEIKDDADIVPGDEHESHEDVDDEIEDSLKGFDAKVTSWTKINNLGDKALLLDCVNSVALPSSPFPGCAGNAIIIRTSIGKEMTGCLMRLGSSISRMEGFIPRGACGYDNTFHSGFGINTAALSAALFRQGQACGACFQITCDRRADPRWCLPRTTVTVTATNFCPPNNNGGWCDPPHRHFDMSLAAFSRVALVGSEGIVPVLYRRVPCRRSGGVRFTLKGTANFNLVMFTNVGGSGDVKAAWVKGSSRRSSAWTAMQRNWGANWQTNIDFRNQALSFKLMLGDRKTLEFVGVVPSSWKHGETYAAKSQFSN</sequence>
<feature type="domain" description="Expansin-like CBD" evidence="9">
    <location>
        <begin position="435"/>
        <end position="517"/>
    </location>
</feature>
<evidence type="ECO:0000259" key="8">
    <source>
        <dbReference type="PROSITE" id="PS50842"/>
    </source>
</evidence>
<dbReference type="Gene3D" id="2.60.40.760">
    <property type="entry name" value="Expansin, cellulose-binding-like domain"/>
    <property type="match status" value="1"/>
</dbReference>
<dbReference type="InterPro" id="IPR005174">
    <property type="entry name" value="KIB1-4_b-propeller"/>
</dbReference>
<dbReference type="PROSITE" id="PS50843">
    <property type="entry name" value="EXPANSIN_CBD"/>
    <property type="match status" value="1"/>
</dbReference>
<evidence type="ECO:0000256" key="2">
    <source>
        <dbReference type="ARBA" id="ARBA00004191"/>
    </source>
</evidence>
<gene>
    <name evidence="10" type="ORF">A4U43_C04F7660</name>
</gene>
<evidence type="ECO:0000256" key="5">
    <source>
        <dbReference type="ARBA" id="ARBA00022525"/>
    </source>
</evidence>
<evidence type="ECO:0000256" key="4">
    <source>
        <dbReference type="ARBA" id="ARBA00022512"/>
    </source>
</evidence>
<dbReference type="GO" id="GO:0016020">
    <property type="term" value="C:membrane"/>
    <property type="evidence" value="ECO:0007669"/>
    <property type="project" value="UniProtKB-SubCell"/>
</dbReference>
<dbReference type="PRINTS" id="PR01226">
    <property type="entry name" value="EXPANSIN"/>
</dbReference>
<dbReference type="PROSITE" id="PS50842">
    <property type="entry name" value="EXPANSIN_EG45"/>
    <property type="match status" value="1"/>
</dbReference>
<evidence type="ECO:0000259" key="9">
    <source>
        <dbReference type="PROSITE" id="PS50843"/>
    </source>
</evidence>
<dbReference type="InterPro" id="IPR002963">
    <property type="entry name" value="Expansin"/>
</dbReference>
<dbReference type="Proteomes" id="UP000243459">
    <property type="component" value="Chromosome 4"/>
</dbReference>
<evidence type="ECO:0000313" key="11">
    <source>
        <dbReference type="Proteomes" id="UP000243459"/>
    </source>
</evidence>
<reference evidence="11" key="1">
    <citation type="journal article" date="2017" name="Nat. Commun.">
        <title>The asparagus genome sheds light on the origin and evolution of a young Y chromosome.</title>
        <authorList>
            <person name="Harkess A."/>
            <person name="Zhou J."/>
            <person name="Xu C."/>
            <person name="Bowers J.E."/>
            <person name="Van der Hulst R."/>
            <person name="Ayyampalayam S."/>
            <person name="Mercati F."/>
            <person name="Riccardi P."/>
            <person name="McKain M.R."/>
            <person name="Kakrana A."/>
            <person name="Tang H."/>
            <person name="Ray J."/>
            <person name="Groenendijk J."/>
            <person name="Arikit S."/>
            <person name="Mathioni S.M."/>
            <person name="Nakano M."/>
            <person name="Shan H."/>
            <person name="Telgmann-Rauber A."/>
            <person name="Kanno A."/>
            <person name="Yue Z."/>
            <person name="Chen H."/>
            <person name="Li W."/>
            <person name="Chen Y."/>
            <person name="Xu X."/>
            <person name="Zhang Y."/>
            <person name="Luo S."/>
            <person name="Chen H."/>
            <person name="Gao J."/>
            <person name="Mao Z."/>
            <person name="Pires J.C."/>
            <person name="Luo M."/>
            <person name="Kudrna D."/>
            <person name="Wing R.A."/>
            <person name="Meyers B.C."/>
            <person name="Yi K."/>
            <person name="Kong H."/>
            <person name="Lavrijsen P."/>
            <person name="Sunseri F."/>
            <person name="Falavigna A."/>
            <person name="Ye Y."/>
            <person name="Leebens-Mack J.H."/>
            <person name="Chen G."/>
        </authorList>
    </citation>
    <scope>NUCLEOTIDE SEQUENCE [LARGE SCALE GENOMIC DNA]</scope>
    <source>
        <strain evidence="11">cv. DH0086</strain>
    </source>
</reference>
<dbReference type="InterPro" id="IPR036908">
    <property type="entry name" value="RlpA-like_sf"/>
</dbReference>
<dbReference type="SMART" id="SM00837">
    <property type="entry name" value="DPBB_1"/>
    <property type="match status" value="1"/>
</dbReference>
<evidence type="ECO:0000256" key="1">
    <source>
        <dbReference type="ARBA" id="ARBA00004170"/>
    </source>
</evidence>
<keyword evidence="4" id="KW-0134">Cell wall</keyword>
<dbReference type="Pfam" id="PF03330">
    <property type="entry name" value="DPBB_1"/>
    <property type="match status" value="1"/>
</dbReference>
<dbReference type="Pfam" id="PF01357">
    <property type="entry name" value="Expansin_C"/>
    <property type="match status" value="1"/>
</dbReference>
<dbReference type="InterPro" id="IPR007112">
    <property type="entry name" value="Expansin/allergen_DPBB_dom"/>
</dbReference>
<dbReference type="GO" id="GO:0009664">
    <property type="term" value="P:plant-type cell wall organization"/>
    <property type="evidence" value="ECO:0007669"/>
    <property type="project" value="InterPro"/>
</dbReference>
<evidence type="ECO:0000256" key="6">
    <source>
        <dbReference type="ARBA" id="ARBA00022729"/>
    </source>
</evidence>
<keyword evidence="6" id="KW-0732">Signal</keyword>
<dbReference type="PANTHER" id="PTHR31867">
    <property type="entry name" value="EXPANSIN-A15"/>
    <property type="match status" value="1"/>
</dbReference>
<dbReference type="PRINTS" id="PR01225">
    <property type="entry name" value="EXPANSNFAMLY"/>
</dbReference>
<comment type="subcellular location">
    <subcellularLocation>
        <location evidence="1">Membrane</location>
        <topology evidence="1">Peripheral membrane protein</topology>
    </subcellularLocation>
    <subcellularLocation>
        <location evidence="2">Secreted</location>
        <location evidence="2">Cell wall</location>
    </subcellularLocation>
</comment>
<evidence type="ECO:0000256" key="7">
    <source>
        <dbReference type="ARBA" id="ARBA00023136"/>
    </source>
</evidence>
<dbReference type="AlphaFoldDB" id="A0A5P1EZ20"/>
<organism evidence="10 11">
    <name type="scientific">Asparagus officinalis</name>
    <name type="common">Garden asparagus</name>
    <dbReference type="NCBI Taxonomy" id="4686"/>
    <lineage>
        <taxon>Eukaryota</taxon>
        <taxon>Viridiplantae</taxon>
        <taxon>Streptophyta</taxon>
        <taxon>Embryophyta</taxon>
        <taxon>Tracheophyta</taxon>
        <taxon>Spermatophyta</taxon>
        <taxon>Magnoliopsida</taxon>
        <taxon>Liliopsida</taxon>
        <taxon>Asparagales</taxon>
        <taxon>Asparagaceae</taxon>
        <taxon>Asparagoideae</taxon>
        <taxon>Asparagus</taxon>
    </lineage>
</organism>
<dbReference type="GO" id="GO:0005576">
    <property type="term" value="C:extracellular region"/>
    <property type="evidence" value="ECO:0007669"/>
    <property type="project" value="InterPro"/>
</dbReference>
<name>A0A5P1EZ20_ASPOF</name>
<evidence type="ECO:0000256" key="3">
    <source>
        <dbReference type="ARBA" id="ARBA00005392"/>
    </source>
</evidence>
<dbReference type="SUPFAM" id="SSF49590">
    <property type="entry name" value="PHL pollen allergen"/>
    <property type="match status" value="1"/>
</dbReference>
<evidence type="ECO:0008006" key="12">
    <source>
        <dbReference type="Google" id="ProtNLM"/>
    </source>
</evidence>
<accession>A0A5P1EZ20</accession>
<keyword evidence="5" id="KW-0964">Secreted</keyword>
<dbReference type="InterPro" id="IPR009009">
    <property type="entry name" value="RlpA-like_DPBB"/>
</dbReference>
<keyword evidence="11" id="KW-1185">Reference proteome</keyword>
<dbReference type="InterPro" id="IPR036749">
    <property type="entry name" value="Expansin_CBD_sf"/>
</dbReference>
<keyword evidence="7" id="KW-0472">Membrane</keyword>
<dbReference type="CDD" id="cd22274">
    <property type="entry name" value="DPBB_EXPA_N"/>
    <property type="match status" value="1"/>
</dbReference>
<protein>
    <recommendedName>
        <fullName evidence="12">Expansin</fullName>
    </recommendedName>
</protein>
<dbReference type="InterPro" id="IPR007118">
    <property type="entry name" value="Expan_Lol_pI"/>
</dbReference>
<comment type="similarity">
    <text evidence="3">Belongs to the expansin family. Expansin A subfamily.</text>
</comment>
<feature type="domain" description="Expansin-like EG45" evidence="8">
    <location>
        <begin position="314"/>
        <end position="425"/>
    </location>
</feature>
<proteinExistence type="inferred from homology"/>